<feature type="compositionally biased region" description="Basic and acidic residues" evidence="2">
    <location>
        <begin position="239"/>
        <end position="256"/>
    </location>
</feature>
<protein>
    <recommendedName>
        <fullName evidence="3">SUZ domain-containing protein</fullName>
    </recommendedName>
</protein>
<evidence type="ECO:0000259" key="3">
    <source>
        <dbReference type="PROSITE" id="PS51673"/>
    </source>
</evidence>
<evidence type="ECO:0000313" key="5">
    <source>
        <dbReference type="Proteomes" id="UP001211065"/>
    </source>
</evidence>
<feature type="coiled-coil region" evidence="1">
    <location>
        <begin position="107"/>
        <end position="134"/>
    </location>
</feature>
<evidence type="ECO:0000256" key="2">
    <source>
        <dbReference type="SAM" id="MobiDB-lite"/>
    </source>
</evidence>
<keyword evidence="1" id="KW-0175">Coiled coil</keyword>
<dbReference type="InterPro" id="IPR024771">
    <property type="entry name" value="SUZ"/>
</dbReference>
<accession>A0AAD5U062</accession>
<evidence type="ECO:0000313" key="4">
    <source>
        <dbReference type="EMBL" id="KAJ3219509.1"/>
    </source>
</evidence>
<reference evidence="4" key="1">
    <citation type="submission" date="2020-05" db="EMBL/GenBank/DDBJ databases">
        <title>Phylogenomic resolution of chytrid fungi.</title>
        <authorList>
            <person name="Stajich J.E."/>
            <person name="Amses K."/>
            <person name="Simmons R."/>
            <person name="Seto K."/>
            <person name="Myers J."/>
            <person name="Bonds A."/>
            <person name="Quandt C.A."/>
            <person name="Barry K."/>
            <person name="Liu P."/>
            <person name="Grigoriev I."/>
            <person name="Longcore J.E."/>
            <person name="James T.Y."/>
        </authorList>
    </citation>
    <scope>NUCLEOTIDE SEQUENCE</scope>
    <source>
        <strain evidence="4">JEL0476</strain>
    </source>
</reference>
<dbReference type="EMBL" id="JADGJW010000337">
    <property type="protein sequence ID" value="KAJ3219509.1"/>
    <property type="molecule type" value="Genomic_DNA"/>
</dbReference>
<feature type="region of interest" description="Disordered" evidence="2">
    <location>
        <begin position="237"/>
        <end position="256"/>
    </location>
</feature>
<proteinExistence type="predicted"/>
<keyword evidence="5" id="KW-1185">Reference proteome</keyword>
<gene>
    <name evidence="4" type="ORF">HK099_004668</name>
</gene>
<feature type="domain" description="SUZ" evidence="3">
    <location>
        <begin position="206"/>
        <end position="271"/>
    </location>
</feature>
<dbReference type="Proteomes" id="UP001211065">
    <property type="component" value="Unassembled WGS sequence"/>
</dbReference>
<dbReference type="PROSITE" id="PS51673">
    <property type="entry name" value="SUZ"/>
    <property type="match status" value="1"/>
</dbReference>
<dbReference type="Pfam" id="PF12752">
    <property type="entry name" value="SUZ"/>
    <property type="match status" value="1"/>
</dbReference>
<dbReference type="AlphaFoldDB" id="A0AAD5U062"/>
<sequence>MSNRCKDKFLVQAIKIPEDLMKISKEDAQEKLQELWAIAELSKKTDSNSLTGIICEKRLKCVYLPSLESRNAVTHNDSKSQSFFDYRQKGSQLPNVQPSSSLSDLTEKELKETIKKLSAACEGYKAEIDRLNDLRKSKVLNEKGGEISTQSGATVALSEISGIKPLDAFLISLVAFLIEKELMSTSKSLVIDHWDDTVVEEDTYTQNPVTVITESSRSEYKPQIKLLQRKPEVAVSNKMETRTVSKPKEKTKEERELEYKLTREKIFNEKDEKLSSRNNSKLEEKKTTDHWDDS</sequence>
<comment type="caution">
    <text evidence="4">The sequence shown here is derived from an EMBL/GenBank/DDBJ whole genome shotgun (WGS) entry which is preliminary data.</text>
</comment>
<name>A0AAD5U062_9FUNG</name>
<evidence type="ECO:0000256" key="1">
    <source>
        <dbReference type="SAM" id="Coils"/>
    </source>
</evidence>
<organism evidence="4 5">
    <name type="scientific">Clydaea vesicula</name>
    <dbReference type="NCBI Taxonomy" id="447962"/>
    <lineage>
        <taxon>Eukaryota</taxon>
        <taxon>Fungi</taxon>
        <taxon>Fungi incertae sedis</taxon>
        <taxon>Chytridiomycota</taxon>
        <taxon>Chytridiomycota incertae sedis</taxon>
        <taxon>Chytridiomycetes</taxon>
        <taxon>Lobulomycetales</taxon>
        <taxon>Lobulomycetaceae</taxon>
        <taxon>Clydaea</taxon>
    </lineage>
</organism>
<feature type="region of interest" description="Disordered" evidence="2">
    <location>
        <begin position="270"/>
        <end position="294"/>
    </location>
</feature>